<dbReference type="Gene3D" id="3.40.630.10">
    <property type="entry name" value="Zn peptidases"/>
    <property type="match status" value="1"/>
</dbReference>
<accession>A0A3R9PVK1</accession>
<comment type="caution">
    <text evidence="2">The sequence shown here is derived from an EMBL/GenBank/DDBJ whole genome shotgun (WGS) entry which is preliminary data.</text>
</comment>
<dbReference type="PANTHER" id="PTHR12147">
    <property type="entry name" value="METALLOPEPTIDASE M28 FAMILY MEMBER"/>
    <property type="match status" value="1"/>
</dbReference>
<evidence type="ECO:0000313" key="2">
    <source>
        <dbReference type="EMBL" id="RSK46975.1"/>
    </source>
</evidence>
<dbReference type="SUPFAM" id="SSF53187">
    <property type="entry name" value="Zn-dependent exopeptidases"/>
    <property type="match status" value="1"/>
</dbReference>
<dbReference type="GO" id="GO:0008235">
    <property type="term" value="F:metalloexopeptidase activity"/>
    <property type="evidence" value="ECO:0007669"/>
    <property type="project" value="InterPro"/>
</dbReference>
<keyword evidence="3" id="KW-1185">Reference proteome</keyword>
<dbReference type="GO" id="GO:0006508">
    <property type="term" value="P:proteolysis"/>
    <property type="evidence" value="ECO:0007669"/>
    <property type="project" value="InterPro"/>
</dbReference>
<dbReference type="Pfam" id="PF04389">
    <property type="entry name" value="Peptidase_M28"/>
    <property type="match status" value="1"/>
</dbReference>
<proteinExistence type="predicted"/>
<dbReference type="Proteomes" id="UP000273500">
    <property type="component" value="Unassembled WGS sequence"/>
</dbReference>
<dbReference type="InterPro" id="IPR045175">
    <property type="entry name" value="M28_fam"/>
</dbReference>
<dbReference type="PANTHER" id="PTHR12147:SF26">
    <property type="entry name" value="PEPTIDASE M28 DOMAIN-CONTAINING PROTEIN"/>
    <property type="match status" value="1"/>
</dbReference>
<name>A0A3R9PVK1_9BACT</name>
<dbReference type="InterPro" id="IPR007484">
    <property type="entry name" value="Peptidase_M28"/>
</dbReference>
<evidence type="ECO:0000313" key="3">
    <source>
        <dbReference type="Proteomes" id="UP000273500"/>
    </source>
</evidence>
<reference evidence="2 3" key="1">
    <citation type="submission" date="2018-12" db="EMBL/GenBank/DDBJ databases">
        <authorList>
            <person name="Feng G."/>
            <person name="Zhu H."/>
        </authorList>
    </citation>
    <scope>NUCLEOTIDE SEQUENCE [LARGE SCALE GENOMIC DNA]</scope>
    <source>
        <strain evidence="2 3">KCTC 12533</strain>
    </source>
</reference>
<protein>
    <submittedName>
        <fullName evidence="2">M20/M25/M40 family metallo-hydrolase</fullName>
    </submittedName>
</protein>
<feature type="domain" description="Peptidase M28" evidence="1">
    <location>
        <begin position="217"/>
        <end position="421"/>
    </location>
</feature>
<sequence length="441" mass="47998">MLRAPHSCLIFVLTTCLNVLVFLPATAQSVVSERALRRVVGELAGDAMRGRSVGDGSVLAARYLEKQFQRAGLQPLPGAASFAQEFTVYQSRSQELTVSLNGQPIDHSHSVLLPGQPSFSWTATQARPPRLLVVPAGVPLRPYVDSVFKAQQDLLVLVHPDHSRWFNSLVAHYWSNSQYSLTPPDPFSVVLLLTTDTKATSFSVSGRTSVRPVQLRNVVGVLPGRDPAHRNEQVIFSAHYDHLGIRPAVQGDSIANGADDDASGTAAVVALARYYHKRHDNARTLVFVAFTAEEVGGFGAEYFSRQLQPRQVAAMLNIEMIGTPAKFGLRSAFVTGFEKSDLGAILQRNVPATAFRFEPDPYPDQYLFYRSDNYKLAQLGIPAHTISTVQLPSATYYHTVDDEIANLNFSNMRAVVQAIAAGAASLVSGQSTPTRLAPGTP</sequence>
<keyword evidence="2" id="KW-0378">Hydrolase</keyword>
<evidence type="ECO:0000259" key="1">
    <source>
        <dbReference type="Pfam" id="PF04389"/>
    </source>
</evidence>
<gene>
    <name evidence="2" type="ORF">EI291_16770</name>
</gene>
<dbReference type="AlphaFoldDB" id="A0A3R9PVK1"/>
<organism evidence="2 3">
    <name type="scientific">Hymenobacter rigui</name>
    <dbReference type="NCBI Taxonomy" id="334424"/>
    <lineage>
        <taxon>Bacteria</taxon>
        <taxon>Pseudomonadati</taxon>
        <taxon>Bacteroidota</taxon>
        <taxon>Cytophagia</taxon>
        <taxon>Cytophagales</taxon>
        <taxon>Hymenobacteraceae</taxon>
        <taxon>Hymenobacter</taxon>
    </lineage>
</organism>
<dbReference type="OrthoDB" id="844214at2"/>
<dbReference type="EMBL" id="RWIT01000011">
    <property type="protein sequence ID" value="RSK46975.1"/>
    <property type="molecule type" value="Genomic_DNA"/>
</dbReference>